<proteinExistence type="predicted"/>
<dbReference type="InterPro" id="IPR000073">
    <property type="entry name" value="AB_hydrolase_1"/>
</dbReference>
<dbReference type="PRINTS" id="PR00412">
    <property type="entry name" value="EPOXHYDRLASE"/>
</dbReference>
<name>A0ABP8K8B4_9ACTN</name>
<dbReference type="Pfam" id="PF00561">
    <property type="entry name" value="Abhydrolase_1"/>
    <property type="match status" value="1"/>
</dbReference>
<reference evidence="4" key="1">
    <citation type="journal article" date="2019" name="Int. J. Syst. Evol. Microbiol.">
        <title>The Global Catalogue of Microorganisms (GCM) 10K type strain sequencing project: providing services to taxonomists for standard genome sequencing and annotation.</title>
        <authorList>
            <consortium name="The Broad Institute Genomics Platform"/>
            <consortium name="The Broad Institute Genome Sequencing Center for Infectious Disease"/>
            <person name="Wu L."/>
            <person name="Ma J."/>
        </authorList>
    </citation>
    <scope>NUCLEOTIDE SEQUENCE [LARGE SCALE GENOMIC DNA]</scope>
    <source>
        <strain evidence="4">JCM 17688</strain>
    </source>
</reference>
<dbReference type="Gene3D" id="3.40.50.1820">
    <property type="entry name" value="alpha/beta hydrolase"/>
    <property type="match status" value="1"/>
</dbReference>
<keyword evidence="4" id="KW-1185">Reference proteome</keyword>
<accession>A0ABP8K8B4</accession>
<dbReference type="InterPro" id="IPR000639">
    <property type="entry name" value="Epox_hydrolase-like"/>
</dbReference>
<dbReference type="InterPro" id="IPR029058">
    <property type="entry name" value="AB_hydrolase_fold"/>
</dbReference>
<dbReference type="GO" id="GO:0016787">
    <property type="term" value="F:hydrolase activity"/>
    <property type="evidence" value="ECO:0007669"/>
    <property type="project" value="UniProtKB-KW"/>
</dbReference>
<evidence type="ECO:0000313" key="3">
    <source>
        <dbReference type="EMBL" id="GAA4402067.1"/>
    </source>
</evidence>
<evidence type="ECO:0000313" key="4">
    <source>
        <dbReference type="Proteomes" id="UP001500635"/>
    </source>
</evidence>
<dbReference type="PANTHER" id="PTHR43329">
    <property type="entry name" value="EPOXIDE HYDROLASE"/>
    <property type="match status" value="1"/>
</dbReference>
<protein>
    <submittedName>
        <fullName evidence="3">Alpha/beta fold hydrolase</fullName>
    </submittedName>
</protein>
<organism evidence="3 4">
    <name type="scientific">Tsukamurella soli</name>
    <dbReference type="NCBI Taxonomy" id="644556"/>
    <lineage>
        <taxon>Bacteria</taxon>
        <taxon>Bacillati</taxon>
        <taxon>Actinomycetota</taxon>
        <taxon>Actinomycetes</taxon>
        <taxon>Mycobacteriales</taxon>
        <taxon>Tsukamurellaceae</taxon>
        <taxon>Tsukamurella</taxon>
    </lineage>
</organism>
<dbReference type="SUPFAM" id="SSF53474">
    <property type="entry name" value="alpha/beta-Hydrolases"/>
    <property type="match status" value="1"/>
</dbReference>
<dbReference type="EMBL" id="BAABFR010000093">
    <property type="protein sequence ID" value="GAA4402067.1"/>
    <property type="molecule type" value="Genomic_DNA"/>
</dbReference>
<evidence type="ECO:0000256" key="1">
    <source>
        <dbReference type="ARBA" id="ARBA00022801"/>
    </source>
</evidence>
<dbReference type="RefSeq" id="WP_344999805.1">
    <property type="nucleotide sequence ID" value="NZ_BAABFR010000093.1"/>
</dbReference>
<dbReference type="Proteomes" id="UP001500635">
    <property type="component" value="Unassembled WGS sequence"/>
</dbReference>
<keyword evidence="1 3" id="KW-0378">Hydrolase</keyword>
<sequence>MTTRIESYRRAGWTFRVRDTGPIDGPVVVLLHGFPQTSSSWAAVAALLNDRGVRTVAPDQRGYSPEARPRGRFAYRSSELTADIVALLGAIGRPVHLVGHDWGSRVAWAVAAERPDLVATLTAVSVPHPAAFVRSMLHSDQAVRSYYMAMFQPPLLPELLIRNRPDIFYGLLGRSGMTPEMIDTVRREIVDTGALTGALNWYRGLPFSTPTDLRAVVSVPTTQVWSDGDTALARAGAELSRDYVTGRYRLEVLAGASHWIPDERAADLADIICDTAGFTTEAR</sequence>
<comment type="caution">
    <text evidence="3">The sequence shown here is derived from an EMBL/GenBank/DDBJ whole genome shotgun (WGS) entry which is preliminary data.</text>
</comment>
<feature type="domain" description="AB hydrolase-1" evidence="2">
    <location>
        <begin position="26"/>
        <end position="264"/>
    </location>
</feature>
<gene>
    <name evidence="3" type="ORF">GCM10023147_42270</name>
</gene>
<evidence type="ECO:0000259" key="2">
    <source>
        <dbReference type="Pfam" id="PF00561"/>
    </source>
</evidence>